<proteinExistence type="inferred from homology"/>
<dbReference type="InterPro" id="IPR016169">
    <property type="entry name" value="FAD-bd_PCMH_sub2"/>
</dbReference>
<evidence type="ECO:0000256" key="1">
    <source>
        <dbReference type="ARBA" id="ARBA00005466"/>
    </source>
</evidence>
<evidence type="ECO:0000313" key="7">
    <source>
        <dbReference type="Proteomes" id="UP000249619"/>
    </source>
</evidence>
<dbReference type="PANTHER" id="PTHR42973">
    <property type="entry name" value="BINDING OXIDOREDUCTASE, PUTATIVE (AFU_ORTHOLOGUE AFUA_1G17690)-RELATED"/>
    <property type="match status" value="1"/>
</dbReference>
<dbReference type="GO" id="GO:0016491">
    <property type="term" value="F:oxidoreductase activity"/>
    <property type="evidence" value="ECO:0007669"/>
    <property type="project" value="UniProtKB-KW"/>
</dbReference>
<accession>A0A364NC46</accession>
<keyword evidence="2" id="KW-0285">Flavoprotein</keyword>
<dbReference type="PROSITE" id="PS51387">
    <property type="entry name" value="FAD_PCMH"/>
    <property type="match status" value="1"/>
</dbReference>
<evidence type="ECO:0000256" key="4">
    <source>
        <dbReference type="ARBA" id="ARBA00023002"/>
    </source>
</evidence>
<reference evidence="7" key="1">
    <citation type="submission" date="2018-05" db="EMBL/GenBank/DDBJ databases">
        <title>Draft genome sequence of Stemphylium lycopersici strain CIDEFI 213.</title>
        <authorList>
            <person name="Medina R."/>
            <person name="Franco M.E.E."/>
            <person name="Lucentini C.G."/>
            <person name="Saparrat M.C.N."/>
            <person name="Balatti P.A."/>
        </authorList>
    </citation>
    <scope>NUCLEOTIDE SEQUENCE [LARGE SCALE GENOMIC DNA]</scope>
    <source>
        <strain evidence="7">CIDEFI 213</strain>
    </source>
</reference>
<dbReference type="InterPro" id="IPR050416">
    <property type="entry name" value="FAD-linked_Oxidoreductase"/>
</dbReference>
<dbReference type="PANTHER" id="PTHR42973:SF53">
    <property type="entry name" value="FAD-BINDING PCMH-TYPE DOMAIN-CONTAINING PROTEIN-RELATED"/>
    <property type="match status" value="1"/>
</dbReference>
<gene>
    <name evidence="6" type="ORF">DDE83_001956</name>
</gene>
<keyword evidence="7" id="KW-1185">Reference proteome</keyword>
<dbReference type="Pfam" id="PF01565">
    <property type="entry name" value="FAD_binding_4"/>
    <property type="match status" value="1"/>
</dbReference>
<evidence type="ECO:0000259" key="5">
    <source>
        <dbReference type="PROSITE" id="PS51387"/>
    </source>
</evidence>
<dbReference type="InterPro" id="IPR006094">
    <property type="entry name" value="Oxid_FAD_bind_N"/>
</dbReference>
<dbReference type="InterPro" id="IPR036318">
    <property type="entry name" value="FAD-bd_PCMH-like_sf"/>
</dbReference>
<dbReference type="Gene3D" id="3.30.465.10">
    <property type="match status" value="1"/>
</dbReference>
<name>A0A364NC46_STELY</name>
<evidence type="ECO:0000313" key="6">
    <source>
        <dbReference type="EMBL" id="RAR14733.1"/>
    </source>
</evidence>
<dbReference type="InterPro" id="IPR006093">
    <property type="entry name" value="Oxy_OxRdtase_FAD_BS"/>
</dbReference>
<dbReference type="AlphaFoldDB" id="A0A364NC46"/>
<comment type="similarity">
    <text evidence="1">Belongs to the oxygen-dependent FAD-linked oxidoreductase family.</text>
</comment>
<protein>
    <submittedName>
        <fullName evidence="6">FAD-binding protein</fullName>
    </submittedName>
</protein>
<keyword evidence="4" id="KW-0560">Oxidoreductase</keyword>
<sequence>METTSSRWCDSLLDARLQSLILLPESDAYVKHEASYWAANTPLHPRYIVQPPTLGEVSEIVRVLANVDGLVDVRSGGHIQWMGSNNVDQGVMIDLGRMTDVTYDTGSKLASLQPGSRWGDVYEKFLDHLVCVTGGRDGNVDIDGFLNGGGNSYYAGMYGIACDNVANFEMILANGDIFNANARSHSDLWSALKGGSGNFGHPQDLWGGIRAASKSEGDQLAHFMVNVTDNNKKSPGHAYIVSYTFGPSALDILVAHAIVNTNGMINASEFREIQEIPVVIDDARSRSMVNMVDSHLLPSSQQNSNIDWQYLNYADQTQNPLKS</sequence>
<dbReference type="STRING" id="183478.A0A364NC46"/>
<evidence type="ECO:0000256" key="2">
    <source>
        <dbReference type="ARBA" id="ARBA00022630"/>
    </source>
</evidence>
<feature type="domain" description="FAD-binding PCMH-type" evidence="5">
    <location>
        <begin position="40"/>
        <end position="212"/>
    </location>
</feature>
<dbReference type="GO" id="GO:0071949">
    <property type="term" value="F:FAD binding"/>
    <property type="evidence" value="ECO:0007669"/>
    <property type="project" value="InterPro"/>
</dbReference>
<dbReference type="SUPFAM" id="SSF56176">
    <property type="entry name" value="FAD-binding/transporter-associated domain-like"/>
    <property type="match status" value="1"/>
</dbReference>
<dbReference type="PROSITE" id="PS00862">
    <property type="entry name" value="OX2_COVAL_FAD"/>
    <property type="match status" value="1"/>
</dbReference>
<dbReference type="Proteomes" id="UP000249619">
    <property type="component" value="Unassembled WGS sequence"/>
</dbReference>
<dbReference type="InterPro" id="IPR016166">
    <property type="entry name" value="FAD-bd_PCMH"/>
</dbReference>
<dbReference type="EMBL" id="QGDH01000019">
    <property type="protein sequence ID" value="RAR14733.1"/>
    <property type="molecule type" value="Genomic_DNA"/>
</dbReference>
<keyword evidence="3" id="KW-0274">FAD</keyword>
<evidence type="ECO:0000256" key="3">
    <source>
        <dbReference type="ARBA" id="ARBA00022827"/>
    </source>
</evidence>
<organism evidence="6 7">
    <name type="scientific">Stemphylium lycopersici</name>
    <name type="common">Tomato gray leaf spot disease fungus</name>
    <name type="synonym">Thyrospora lycopersici</name>
    <dbReference type="NCBI Taxonomy" id="183478"/>
    <lineage>
        <taxon>Eukaryota</taxon>
        <taxon>Fungi</taxon>
        <taxon>Dikarya</taxon>
        <taxon>Ascomycota</taxon>
        <taxon>Pezizomycotina</taxon>
        <taxon>Dothideomycetes</taxon>
        <taxon>Pleosporomycetidae</taxon>
        <taxon>Pleosporales</taxon>
        <taxon>Pleosporineae</taxon>
        <taxon>Pleosporaceae</taxon>
        <taxon>Stemphylium</taxon>
    </lineage>
</organism>
<comment type="caution">
    <text evidence="6">The sequence shown here is derived from an EMBL/GenBank/DDBJ whole genome shotgun (WGS) entry which is preliminary data.</text>
</comment>